<keyword evidence="10" id="KW-1185">Reference proteome</keyword>
<dbReference type="GO" id="GO:0006508">
    <property type="term" value="P:proteolysis"/>
    <property type="evidence" value="ECO:0007669"/>
    <property type="project" value="UniProtKB-KW"/>
</dbReference>
<dbReference type="PANTHER" id="PTHR43731:SF14">
    <property type="entry name" value="PRESENILIN-ASSOCIATED RHOMBOID-LIKE PROTEIN, MITOCHONDRIAL"/>
    <property type="match status" value="1"/>
</dbReference>
<evidence type="ECO:0000256" key="6">
    <source>
        <dbReference type="ARBA" id="ARBA00023136"/>
    </source>
</evidence>
<dbReference type="Gene3D" id="1.20.1540.10">
    <property type="entry name" value="Rhomboid-like"/>
    <property type="match status" value="1"/>
</dbReference>
<evidence type="ECO:0000256" key="4">
    <source>
        <dbReference type="ARBA" id="ARBA00022801"/>
    </source>
</evidence>
<keyword evidence="5 7" id="KW-1133">Transmembrane helix</keyword>
<feature type="transmembrane region" description="Helical" evidence="7">
    <location>
        <begin position="83"/>
        <end position="101"/>
    </location>
</feature>
<keyword evidence="4 9" id="KW-0378">Hydrolase</keyword>
<evidence type="ECO:0000256" key="1">
    <source>
        <dbReference type="ARBA" id="ARBA00004141"/>
    </source>
</evidence>
<dbReference type="EMBL" id="JAWQEV010000007">
    <property type="protein sequence ID" value="MDW4574392.1"/>
    <property type="molecule type" value="Genomic_DNA"/>
</dbReference>
<feature type="transmembrane region" description="Helical" evidence="7">
    <location>
        <begin position="194"/>
        <end position="212"/>
    </location>
</feature>
<comment type="similarity">
    <text evidence="2">Belongs to the peptidase S54 family.</text>
</comment>
<name>A0ABU4H4X8_9MICO</name>
<dbReference type="PANTHER" id="PTHR43731">
    <property type="entry name" value="RHOMBOID PROTEASE"/>
    <property type="match status" value="1"/>
</dbReference>
<feature type="transmembrane region" description="Helical" evidence="7">
    <location>
        <begin position="132"/>
        <end position="158"/>
    </location>
</feature>
<evidence type="ECO:0000313" key="10">
    <source>
        <dbReference type="Proteomes" id="UP001283109"/>
    </source>
</evidence>
<feature type="transmembrane region" description="Helical" evidence="7">
    <location>
        <begin position="244"/>
        <end position="264"/>
    </location>
</feature>
<feature type="transmembrane region" description="Helical" evidence="7">
    <location>
        <begin position="219"/>
        <end position="238"/>
    </location>
</feature>
<keyword evidence="3 7" id="KW-0812">Transmembrane</keyword>
<dbReference type="SUPFAM" id="SSF144091">
    <property type="entry name" value="Rhomboid-like"/>
    <property type="match status" value="1"/>
</dbReference>
<comment type="caution">
    <text evidence="9">The sequence shown here is derived from an EMBL/GenBank/DDBJ whole genome shotgun (WGS) entry which is preliminary data.</text>
</comment>
<dbReference type="Proteomes" id="UP001283109">
    <property type="component" value="Unassembled WGS sequence"/>
</dbReference>
<evidence type="ECO:0000256" key="5">
    <source>
        <dbReference type="ARBA" id="ARBA00022989"/>
    </source>
</evidence>
<evidence type="ECO:0000256" key="2">
    <source>
        <dbReference type="ARBA" id="ARBA00009045"/>
    </source>
</evidence>
<evidence type="ECO:0000256" key="7">
    <source>
        <dbReference type="SAM" id="Phobius"/>
    </source>
</evidence>
<keyword evidence="9" id="KW-0645">Protease</keyword>
<feature type="transmembrane region" description="Helical" evidence="7">
    <location>
        <begin position="170"/>
        <end position="188"/>
    </location>
</feature>
<evidence type="ECO:0000256" key="3">
    <source>
        <dbReference type="ARBA" id="ARBA00022692"/>
    </source>
</evidence>
<feature type="transmembrane region" description="Helical" evidence="7">
    <location>
        <begin position="276"/>
        <end position="297"/>
    </location>
</feature>
<organism evidence="9 10">
    <name type="scientific">Microbacterium arthrosphaerae</name>
    <dbReference type="NCBI Taxonomy" id="792652"/>
    <lineage>
        <taxon>Bacteria</taxon>
        <taxon>Bacillati</taxon>
        <taxon>Actinomycetota</taxon>
        <taxon>Actinomycetes</taxon>
        <taxon>Micrococcales</taxon>
        <taxon>Microbacteriaceae</taxon>
        <taxon>Microbacterium</taxon>
    </lineage>
</organism>
<dbReference type="RefSeq" id="WP_318354887.1">
    <property type="nucleotide sequence ID" value="NZ_JAWQEV010000007.1"/>
</dbReference>
<dbReference type="GO" id="GO:0008233">
    <property type="term" value="F:peptidase activity"/>
    <property type="evidence" value="ECO:0007669"/>
    <property type="project" value="UniProtKB-KW"/>
</dbReference>
<dbReference type="InterPro" id="IPR050925">
    <property type="entry name" value="Rhomboid_protease_S54"/>
</dbReference>
<reference evidence="9 10" key="1">
    <citation type="submission" date="2023-11" db="EMBL/GenBank/DDBJ databases">
        <title>Draft genome sequence of Microbacterium arthrosphaerae JCM 30492.</title>
        <authorList>
            <person name="Zhang G."/>
            <person name="Ding Y."/>
        </authorList>
    </citation>
    <scope>NUCLEOTIDE SEQUENCE [LARGE SCALE GENOMIC DNA]</scope>
    <source>
        <strain evidence="9 10">JCM 30492</strain>
    </source>
</reference>
<dbReference type="InterPro" id="IPR022764">
    <property type="entry name" value="Peptidase_S54_rhomboid_dom"/>
</dbReference>
<protein>
    <submittedName>
        <fullName evidence="9">Rhomboid family intramembrane serine protease</fullName>
        <ecNumber evidence="9">3.4.21.-</ecNumber>
    </submittedName>
</protein>
<feature type="domain" description="Peptidase S54 rhomboid" evidence="8">
    <location>
        <begin position="128"/>
        <end position="265"/>
    </location>
</feature>
<keyword evidence="6 7" id="KW-0472">Membrane</keyword>
<dbReference type="Pfam" id="PF01694">
    <property type="entry name" value="Rhomboid"/>
    <property type="match status" value="1"/>
</dbReference>
<sequence length="298" mass="32383">MTTDDFRRNRENFCYRHPDRQSFVLCQRCLRTICPECQTPAAVGVICPECLRDQQKAQSPAQRKAERRWSRPRAVSGSGRRPIVTYTIMGITGFVFLLQLIPQFGSTLTNLLAMYAPALYPDLTGVFQPWRLLTVLLVHDAGGFWHVGLNMLALWLLGRSLEPLLGPWRFLALYLISGLGGSVAVALLGFGTPVVGASGAIYGLFGALLVIGRHIGANITGIAIILGINLVVTFLPLLFGTGRISWQGHVGGLIVGALIGLIFARTRAVRQRGLQIGLLAGLTAALLALLLVPPVIYF</sequence>
<proteinExistence type="inferred from homology"/>
<dbReference type="EC" id="3.4.21.-" evidence="9"/>
<accession>A0ABU4H4X8</accession>
<evidence type="ECO:0000313" key="9">
    <source>
        <dbReference type="EMBL" id="MDW4574392.1"/>
    </source>
</evidence>
<evidence type="ECO:0000259" key="8">
    <source>
        <dbReference type="Pfam" id="PF01694"/>
    </source>
</evidence>
<gene>
    <name evidence="9" type="ORF">R8Z58_16560</name>
</gene>
<comment type="subcellular location">
    <subcellularLocation>
        <location evidence="1">Membrane</location>
        <topology evidence="1">Multi-pass membrane protein</topology>
    </subcellularLocation>
</comment>
<dbReference type="InterPro" id="IPR035952">
    <property type="entry name" value="Rhomboid-like_sf"/>
</dbReference>